<protein>
    <recommendedName>
        <fullName evidence="8">Indole-3-glycerol phosphate synthase</fullName>
        <shortName evidence="8">IGPS</shortName>
        <ecNumber evidence="8">4.1.1.48</ecNumber>
    </recommendedName>
</protein>
<gene>
    <name evidence="8" type="primary">trpC</name>
    <name evidence="10" type="ORF">SAMN05444405_10873</name>
</gene>
<keyword evidence="6 8" id="KW-0057">Aromatic amino acid biosynthesis</keyword>
<dbReference type="FunFam" id="3.20.20.70:FF:000024">
    <property type="entry name" value="Indole-3-glycerol phosphate synthase"/>
    <property type="match status" value="1"/>
</dbReference>
<evidence type="ECO:0000313" key="11">
    <source>
        <dbReference type="Proteomes" id="UP000184509"/>
    </source>
</evidence>
<dbReference type="PANTHER" id="PTHR22854">
    <property type="entry name" value="TRYPTOPHAN BIOSYNTHESIS PROTEIN"/>
    <property type="match status" value="1"/>
</dbReference>
<evidence type="ECO:0000256" key="7">
    <source>
        <dbReference type="ARBA" id="ARBA00023239"/>
    </source>
</evidence>
<dbReference type="InterPro" id="IPR011060">
    <property type="entry name" value="RibuloseP-bd_barrel"/>
</dbReference>
<dbReference type="EMBL" id="FQTV01000008">
    <property type="protein sequence ID" value="SHF40397.1"/>
    <property type="molecule type" value="Genomic_DNA"/>
</dbReference>
<reference evidence="10 11" key="1">
    <citation type="submission" date="2016-11" db="EMBL/GenBank/DDBJ databases">
        <authorList>
            <person name="Jaros S."/>
            <person name="Januszkiewicz K."/>
            <person name="Wedrychowicz H."/>
        </authorList>
    </citation>
    <scope>NUCLEOTIDE SEQUENCE [LARGE SCALE GENOMIC DNA]</scope>
    <source>
        <strain evidence="10 11">DSM 26991</strain>
    </source>
</reference>
<keyword evidence="4 8" id="KW-0210">Decarboxylase</keyword>
<dbReference type="STRING" id="1297750.SAMN05444405_10873"/>
<dbReference type="InterPro" id="IPR001468">
    <property type="entry name" value="Indole-3-GlycerolPSynthase_CS"/>
</dbReference>
<organism evidence="10 11">
    <name type="scientific">Bacteroides luti</name>
    <dbReference type="NCBI Taxonomy" id="1297750"/>
    <lineage>
        <taxon>Bacteria</taxon>
        <taxon>Pseudomonadati</taxon>
        <taxon>Bacteroidota</taxon>
        <taxon>Bacteroidia</taxon>
        <taxon>Bacteroidales</taxon>
        <taxon>Bacteroidaceae</taxon>
        <taxon>Bacteroides</taxon>
    </lineage>
</organism>
<dbReference type="HAMAP" id="MF_00134_B">
    <property type="entry name" value="IGPS_B"/>
    <property type="match status" value="1"/>
</dbReference>
<dbReference type="Proteomes" id="UP000184509">
    <property type="component" value="Unassembled WGS sequence"/>
</dbReference>
<keyword evidence="7 8" id="KW-0456">Lyase</keyword>
<dbReference type="SUPFAM" id="SSF51366">
    <property type="entry name" value="Ribulose-phoshate binding barrel"/>
    <property type="match status" value="1"/>
</dbReference>
<keyword evidence="11" id="KW-1185">Reference proteome</keyword>
<dbReference type="PROSITE" id="PS00614">
    <property type="entry name" value="IGPS"/>
    <property type="match status" value="1"/>
</dbReference>
<dbReference type="Gene3D" id="3.20.20.70">
    <property type="entry name" value="Aldolase class I"/>
    <property type="match status" value="1"/>
</dbReference>
<evidence type="ECO:0000256" key="1">
    <source>
        <dbReference type="ARBA" id="ARBA00001633"/>
    </source>
</evidence>
<dbReference type="UniPathway" id="UPA00035">
    <property type="reaction ID" value="UER00043"/>
</dbReference>
<evidence type="ECO:0000259" key="9">
    <source>
        <dbReference type="Pfam" id="PF00218"/>
    </source>
</evidence>
<dbReference type="GO" id="GO:0004425">
    <property type="term" value="F:indole-3-glycerol-phosphate synthase activity"/>
    <property type="evidence" value="ECO:0007669"/>
    <property type="project" value="UniProtKB-UniRule"/>
</dbReference>
<dbReference type="NCBIfam" id="NF001377">
    <property type="entry name" value="PRK00278.2-4"/>
    <property type="match status" value="1"/>
</dbReference>
<dbReference type="GO" id="GO:0004640">
    <property type="term" value="F:phosphoribosylanthranilate isomerase activity"/>
    <property type="evidence" value="ECO:0007669"/>
    <property type="project" value="TreeGrafter"/>
</dbReference>
<dbReference type="InterPro" id="IPR013785">
    <property type="entry name" value="Aldolase_TIM"/>
</dbReference>
<comment type="pathway">
    <text evidence="2 8">Amino-acid biosynthesis; L-tryptophan biosynthesis; L-tryptophan from chorismate: step 4/5.</text>
</comment>
<evidence type="ECO:0000256" key="8">
    <source>
        <dbReference type="HAMAP-Rule" id="MF_00134"/>
    </source>
</evidence>
<accession>A0A1M5BDI1</accession>
<name>A0A1M5BDI1_9BACE</name>
<dbReference type="AlphaFoldDB" id="A0A1M5BDI1"/>
<keyword evidence="3 8" id="KW-0028">Amino-acid biosynthesis</keyword>
<dbReference type="PANTHER" id="PTHR22854:SF2">
    <property type="entry name" value="INDOLE-3-GLYCEROL-PHOSPHATE SYNTHASE"/>
    <property type="match status" value="1"/>
</dbReference>
<evidence type="ECO:0000313" key="10">
    <source>
        <dbReference type="EMBL" id="SHF40397.1"/>
    </source>
</evidence>
<proteinExistence type="inferred from homology"/>
<feature type="domain" description="Indole-3-glycerol phosphate synthase" evidence="9">
    <location>
        <begin position="7"/>
        <end position="252"/>
    </location>
</feature>
<dbReference type="EC" id="4.1.1.48" evidence="8"/>
<comment type="catalytic activity">
    <reaction evidence="1 8">
        <text>1-(2-carboxyphenylamino)-1-deoxy-D-ribulose 5-phosphate + H(+) = (1S,2R)-1-C-(indol-3-yl)glycerol 3-phosphate + CO2 + H2O</text>
        <dbReference type="Rhea" id="RHEA:23476"/>
        <dbReference type="ChEBI" id="CHEBI:15377"/>
        <dbReference type="ChEBI" id="CHEBI:15378"/>
        <dbReference type="ChEBI" id="CHEBI:16526"/>
        <dbReference type="ChEBI" id="CHEBI:58613"/>
        <dbReference type="ChEBI" id="CHEBI:58866"/>
        <dbReference type="EC" id="4.1.1.48"/>
    </reaction>
</comment>
<comment type="similarity">
    <text evidence="8">Belongs to the TrpC family.</text>
</comment>
<dbReference type="InterPro" id="IPR045186">
    <property type="entry name" value="Indole-3-glycerol_P_synth"/>
</dbReference>
<evidence type="ECO:0000256" key="3">
    <source>
        <dbReference type="ARBA" id="ARBA00022605"/>
    </source>
</evidence>
<dbReference type="InterPro" id="IPR013798">
    <property type="entry name" value="Indole-3-glycerol_P_synth_dom"/>
</dbReference>
<evidence type="ECO:0000256" key="6">
    <source>
        <dbReference type="ARBA" id="ARBA00023141"/>
    </source>
</evidence>
<evidence type="ECO:0000256" key="5">
    <source>
        <dbReference type="ARBA" id="ARBA00022822"/>
    </source>
</evidence>
<dbReference type="Pfam" id="PF00218">
    <property type="entry name" value="IGPS"/>
    <property type="match status" value="1"/>
</dbReference>
<dbReference type="RefSeq" id="WP_073401336.1">
    <property type="nucleotide sequence ID" value="NZ_FQTV01000008.1"/>
</dbReference>
<dbReference type="CDD" id="cd00331">
    <property type="entry name" value="IGPS"/>
    <property type="match status" value="1"/>
</dbReference>
<sequence>MKDILMDIIEAKRATICEQKKAISLAALQDGAAESRNMFSMRQALANSSSGIIAEFKRKSPSKGWINKDASPEEVTAAYAANGASALSILTDTPFFGGSLKDLRDARPGVNIPILRKDFIIDEYQLYQAKIVGADAILLIAAALEKEECAFLAGKAHELGLEVLLEIHSEKELEYVNSTIDMVGVNNRNLGTFVTDIENSFRLASALPKDTLLVSESGISSPDTVKRLREAGFRGFLIGENFMKTDNPGKALGEFIKQLN</sequence>
<keyword evidence="5 8" id="KW-0822">Tryptophan biosynthesis</keyword>
<dbReference type="OrthoDB" id="9804217at2"/>
<evidence type="ECO:0000256" key="2">
    <source>
        <dbReference type="ARBA" id="ARBA00004696"/>
    </source>
</evidence>
<dbReference type="GO" id="GO:0000162">
    <property type="term" value="P:L-tryptophan biosynthetic process"/>
    <property type="evidence" value="ECO:0007669"/>
    <property type="project" value="UniProtKB-UniRule"/>
</dbReference>
<evidence type="ECO:0000256" key="4">
    <source>
        <dbReference type="ARBA" id="ARBA00022793"/>
    </source>
</evidence>